<evidence type="ECO:0000256" key="1">
    <source>
        <dbReference type="SAM" id="Phobius"/>
    </source>
</evidence>
<name>A0A223AS60_9FIRM</name>
<keyword evidence="3" id="KW-1185">Reference proteome</keyword>
<dbReference type="OrthoDB" id="2082790at2"/>
<keyword evidence="1" id="KW-1133">Transmembrane helix</keyword>
<sequence length="170" mass="18905">MSIAKGNVNINAQAELVQIALKGLLSYSGVDTPESYYFDRPSLKALQKTPEGKNLSGLIINVNYLKLDLISTSSETSSLLYEAETRSWKAPIPMMLFIESAILFVLGIILQLVTGFMPISAMSYGVAAFLLIITLVFVIPTGKKIDKLIHRFLLPRLDRYIDIINEHLES</sequence>
<accession>A0A223AS60</accession>
<dbReference type="EMBL" id="CP016199">
    <property type="protein sequence ID" value="ASS37765.1"/>
    <property type="molecule type" value="Genomic_DNA"/>
</dbReference>
<keyword evidence="1" id="KW-0812">Transmembrane</keyword>
<protein>
    <submittedName>
        <fullName evidence="2">Uncharacterized protein</fullName>
    </submittedName>
</protein>
<dbReference type="RefSeq" id="WP_094233994.1">
    <property type="nucleotide sequence ID" value="NZ_CP016199.1"/>
</dbReference>
<evidence type="ECO:0000313" key="2">
    <source>
        <dbReference type="EMBL" id="ASS37765.1"/>
    </source>
</evidence>
<dbReference type="AlphaFoldDB" id="A0A223AS60"/>
<feature type="transmembrane region" description="Helical" evidence="1">
    <location>
        <begin position="122"/>
        <end position="142"/>
    </location>
</feature>
<dbReference type="Proteomes" id="UP000214689">
    <property type="component" value="Chromosome"/>
</dbReference>
<organism evidence="2 3">
    <name type="scientific">Mogibacterium pumilum</name>
    <dbReference type="NCBI Taxonomy" id="86332"/>
    <lineage>
        <taxon>Bacteria</taxon>
        <taxon>Bacillati</taxon>
        <taxon>Bacillota</taxon>
        <taxon>Clostridia</taxon>
        <taxon>Peptostreptococcales</taxon>
        <taxon>Anaerovoracaceae</taxon>
        <taxon>Mogibacterium</taxon>
    </lineage>
</organism>
<keyword evidence="1" id="KW-0472">Membrane</keyword>
<gene>
    <name evidence="2" type="ORF">AXF17_04410</name>
</gene>
<reference evidence="3" key="1">
    <citation type="submission" date="2016-05" db="EMBL/GenBank/DDBJ databases">
        <authorList>
            <person name="Holder M.E."/>
            <person name="Ajami N.J."/>
            <person name="Petrosino J.F."/>
        </authorList>
    </citation>
    <scope>NUCLEOTIDE SEQUENCE [LARGE SCALE GENOMIC DNA]</scope>
    <source>
        <strain evidence="3">ATCC 700696</strain>
    </source>
</reference>
<proteinExistence type="predicted"/>
<feature type="transmembrane region" description="Helical" evidence="1">
    <location>
        <begin position="96"/>
        <end position="116"/>
    </location>
</feature>
<evidence type="ECO:0000313" key="3">
    <source>
        <dbReference type="Proteomes" id="UP000214689"/>
    </source>
</evidence>